<dbReference type="EMBL" id="JAMZIH010001888">
    <property type="protein sequence ID" value="KAJ1677819.1"/>
    <property type="molecule type" value="Genomic_DNA"/>
</dbReference>
<accession>A0ACC1HMV5</accession>
<keyword evidence="2" id="KW-1185">Reference proteome</keyword>
<proteinExistence type="predicted"/>
<protein>
    <submittedName>
        <fullName evidence="1">Clathrin light chain</fullName>
    </submittedName>
</protein>
<reference evidence="1" key="1">
    <citation type="submission" date="2022-06" db="EMBL/GenBank/DDBJ databases">
        <title>Phylogenomic reconstructions and comparative analyses of Kickxellomycotina fungi.</title>
        <authorList>
            <person name="Reynolds N.K."/>
            <person name="Stajich J.E."/>
            <person name="Barry K."/>
            <person name="Grigoriev I.V."/>
            <person name="Crous P."/>
            <person name="Smith M.E."/>
        </authorList>
    </citation>
    <scope>NUCLEOTIDE SEQUENCE</scope>
    <source>
        <strain evidence="1">RSA 2271</strain>
    </source>
</reference>
<feature type="non-terminal residue" evidence="1">
    <location>
        <position position="1"/>
    </location>
</feature>
<name>A0ACC1HMV5_9FUNG</name>
<dbReference type="Proteomes" id="UP001145114">
    <property type="component" value="Unassembled WGS sequence"/>
</dbReference>
<gene>
    <name evidence="1" type="primary">clc1</name>
    <name evidence="1" type="ORF">EV182_005367</name>
</gene>
<comment type="caution">
    <text evidence="1">The sequence shown here is derived from an EMBL/GenBank/DDBJ whole genome shotgun (WGS) entry which is preliminary data.</text>
</comment>
<organism evidence="1 2">
    <name type="scientific">Spiromyces aspiralis</name>
    <dbReference type="NCBI Taxonomy" id="68401"/>
    <lineage>
        <taxon>Eukaryota</taxon>
        <taxon>Fungi</taxon>
        <taxon>Fungi incertae sedis</taxon>
        <taxon>Zoopagomycota</taxon>
        <taxon>Kickxellomycotina</taxon>
        <taxon>Kickxellomycetes</taxon>
        <taxon>Kickxellales</taxon>
        <taxon>Kickxellaceae</taxon>
        <taxon>Spiromyces</taxon>
    </lineage>
</organism>
<evidence type="ECO:0000313" key="1">
    <source>
        <dbReference type="EMBL" id="KAJ1677819.1"/>
    </source>
</evidence>
<evidence type="ECO:0000313" key="2">
    <source>
        <dbReference type="Proteomes" id="UP001145114"/>
    </source>
</evidence>
<sequence length="167" mass="18949">LEDGGFIEEWREKQQAIIAERDEGARKRHDETVEKARQEIDKFYDEYNEKRDKRVQENRANQEIELQQATTGNVWERTLRQIDIVSKSVSSTQAAEVKSVRSPPASSRSGQTQSPFSLEARGGAFGSRARESVEAGSSIQIRDTTRMRELLQDLKKDPKAPGIEAKS</sequence>